<reference evidence="2" key="1">
    <citation type="journal article" date="2014" name="Front. Microbiol.">
        <title>High frequency of phylogenetically diverse reductive dehalogenase-homologous genes in deep subseafloor sedimentary metagenomes.</title>
        <authorList>
            <person name="Kawai M."/>
            <person name="Futagami T."/>
            <person name="Toyoda A."/>
            <person name="Takaki Y."/>
            <person name="Nishi S."/>
            <person name="Hori S."/>
            <person name="Arai W."/>
            <person name="Tsubouchi T."/>
            <person name="Morono Y."/>
            <person name="Uchiyama I."/>
            <person name="Ito T."/>
            <person name="Fujiyama A."/>
            <person name="Inagaki F."/>
            <person name="Takami H."/>
        </authorList>
    </citation>
    <scope>NUCLEOTIDE SEQUENCE</scope>
    <source>
        <strain evidence="2">Expedition CK06-06</strain>
    </source>
</reference>
<dbReference type="EMBL" id="BARS01006188">
    <property type="protein sequence ID" value="GAF84167.1"/>
    <property type="molecule type" value="Genomic_DNA"/>
</dbReference>
<evidence type="ECO:0000313" key="2">
    <source>
        <dbReference type="EMBL" id="GAF84167.1"/>
    </source>
</evidence>
<dbReference type="Gene3D" id="3.40.50.1390">
    <property type="entry name" value="Resolvase, N-terminal catalytic domain"/>
    <property type="match status" value="1"/>
</dbReference>
<accession>X0T7K2</accession>
<dbReference type="Pfam" id="PF00239">
    <property type="entry name" value="Resolvase"/>
    <property type="match status" value="1"/>
</dbReference>
<dbReference type="AlphaFoldDB" id="X0T7K2"/>
<name>X0T7K2_9ZZZZ</name>
<feature type="domain" description="Resolvase/invertase-type recombinase catalytic" evidence="1">
    <location>
        <begin position="12"/>
        <end position="59"/>
    </location>
</feature>
<sequence>MNRTDGILRSRRELEAQQAAVRAYAKQRGARVLAEYREVETGKRKDRPELARALAHCQR</sequence>
<comment type="caution">
    <text evidence="2">The sequence shown here is derived from an EMBL/GenBank/DDBJ whole genome shotgun (WGS) entry which is preliminary data.</text>
</comment>
<dbReference type="SUPFAM" id="SSF53041">
    <property type="entry name" value="Resolvase-like"/>
    <property type="match status" value="1"/>
</dbReference>
<evidence type="ECO:0000259" key="1">
    <source>
        <dbReference type="Pfam" id="PF00239"/>
    </source>
</evidence>
<protein>
    <recommendedName>
        <fullName evidence="1">Resolvase/invertase-type recombinase catalytic domain-containing protein</fullName>
    </recommendedName>
</protein>
<dbReference type="InterPro" id="IPR036162">
    <property type="entry name" value="Resolvase-like_N_sf"/>
</dbReference>
<feature type="non-terminal residue" evidence="2">
    <location>
        <position position="59"/>
    </location>
</feature>
<organism evidence="2">
    <name type="scientific">marine sediment metagenome</name>
    <dbReference type="NCBI Taxonomy" id="412755"/>
    <lineage>
        <taxon>unclassified sequences</taxon>
        <taxon>metagenomes</taxon>
        <taxon>ecological metagenomes</taxon>
    </lineage>
</organism>
<dbReference type="GO" id="GO:0003677">
    <property type="term" value="F:DNA binding"/>
    <property type="evidence" value="ECO:0007669"/>
    <property type="project" value="InterPro"/>
</dbReference>
<proteinExistence type="predicted"/>
<gene>
    <name evidence="2" type="ORF">S01H1_12097</name>
</gene>
<dbReference type="InterPro" id="IPR006119">
    <property type="entry name" value="Resolv_N"/>
</dbReference>
<dbReference type="GO" id="GO:0000150">
    <property type="term" value="F:DNA strand exchange activity"/>
    <property type="evidence" value="ECO:0007669"/>
    <property type="project" value="InterPro"/>
</dbReference>